<protein>
    <submittedName>
        <fullName evidence="2">Uncharacterized protein</fullName>
    </submittedName>
</protein>
<name>A0A1D2A4Q8_AUXPR</name>
<keyword evidence="1" id="KW-0732">Signal</keyword>
<accession>A0A1D2A4Q8</accession>
<proteinExistence type="predicted"/>
<sequence>MITMKALVLIAVLSCAGARAQGFSSDSLLSGVGEAMMSSLSMSSVSSMQGQFSDYLNAMDSSLMSKVSSFREMIPDLSGWNLTGFGIDTDLEKSVEKFHDKYCDGLTLKRGGKVPSVLRGPELNITLATGNCTLVWSDDYKNKSVVCTTPSVSYVKTPTKFVFKHFKASSFSVGSCIFKKELSKGSEKVLYSGGDDIIFKSSHDFQKSVQSGAFDLWGMPSHSSSNSTASADATASSSALLNLLPTDWSIIQSE</sequence>
<reference evidence="2" key="1">
    <citation type="submission" date="2015-08" db="EMBL/GenBank/DDBJ databases">
        <authorList>
            <person name="Babu N.S."/>
            <person name="Beckwith C.J."/>
            <person name="Beseler K.G."/>
            <person name="Brison A."/>
            <person name="Carone J.V."/>
            <person name="Caskin T.P."/>
            <person name="Diamond M."/>
            <person name="Durham M.E."/>
            <person name="Foxe J.M."/>
            <person name="Go M."/>
            <person name="Henderson B.A."/>
            <person name="Jones I.B."/>
            <person name="McGettigan J.A."/>
            <person name="Micheletti S.J."/>
            <person name="Nasrallah M.E."/>
            <person name="Ortiz D."/>
            <person name="Piller C.R."/>
            <person name="Privatt S.R."/>
            <person name="Schneider S.L."/>
            <person name="Sharp S."/>
            <person name="Smith T.C."/>
            <person name="Stanton J.D."/>
            <person name="Ullery H.E."/>
            <person name="Wilson R.J."/>
            <person name="Serrano M.G."/>
            <person name="Buck G."/>
            <person name="Lee V."/>
            <person name="Wang Y."/>
            <person name="Carvalho R."/>
            <person name="Voegtly L."/>
            <person name="Shi R."/>
            <person name="Duckworth R."/>
            <person name="Johnson A."/>
            <person name="Loviza R."/>
            <person name="Walstead R."/>
            <person name="Shah Z."/>
            <person name="Kiflezghi M."/>
            <person name="Wade K."/>
            <person name="Ball S.L."/>
            <person name="Bradley K.W."/>
            <person name="Asai D.J."/>
            <person name="Bowman C.A."/>
            <person name="Russell D.A."/>
            <person name="Pope W.H."/>
            <person name="Jacobs-Sera D."/>
            <person name="Hendrix R.W."/>
            <person name="Hatfull G.F."/>
        </authorList>
    </citation>
    <scope>NUCLEOTIDE SEQUENCE</scope>
</reference>
<dbReference type="EMBL" id="GDKF01004433">
    <property type="protein sequence ID" value="JAT74189.1"/>
    <property type="molecule type" value="Transcribed_RNA"/>
</dbReference>
<gene>
    <name evidence="2" type="ORF">g.12287</name>
</gene>
<feature type="chain" id="PRO_5008901379" evidence="1">
    <location>
        <begin position="21"/>
        <end position="254"/>
    </location>
</feature>
<evidence type="ECO:0000313" key="2">
    <source>
        <dbReference type="EMBL" id="JAT74189.1"/>
    </source>
</evidence>
<feature type="signal peptide" evidence="1">
    <location>
        <begin position="1"/>
        <end position="20"/>
    </location>
</feature>
<evidence type="ECO:0000256" key="1">
    <source>
        <dbReference type="SAM" id="SignalP"/>
    </source>
</evidence>
<dbReference type="AlphaFoldDB" id="A0A1D2A4Q8"/>
<organism evidence="2">
    <name type="scientific">Auxenochlorella protothecoides</name>
    <name type="common">Green microalga</name>
    <name type="synonym">Chlorella protothecoides</name>
    <dbReference type="NCBI Taxonomy" id="3075"/>
    <lineage>
        <taxon>Eukaryota</taxon>
        <taxon>Viridiplantae</taxon>
        <taxon>Chlorophyta</taxon>
        <taxon>core chlorophytes</taxon>
        <taxon>Trebouxiophyceae</taxon>
        <taxon>Chlorellales</taxon>
        <taxon>Chlorellaceae</taxon>
        <taxon>Auxenochlorella</taxon>
    </lineage>
</organism>